<proteinExistence type="predicted"/>
<evidence type="ECO:0000313" key="1">
    <source>
        <dbReference type="EMBL" id="VDK40181.1"/>
    </source>
</evidence>
<name>A0A3P6R8A9_CYLGO</name>
<evidence type="ECO:0000313" key="2">
    <source>
        <dbReference type="Proteomes" id="UP000271889"/>
    </source>
</evidence>
<gene>
    <name evidence="1" type="ORF">CGOC_LOCUS6</name>
</gene>
<protein>
    <submittedName>
        <fullName evidence="1">Uncharacterized protein</fullName>
    </submittedName>
</protein>
<reference evidence="1 2" key="1">
    <citation type="submission" date="2018-11" db="EMBL/GenBank/DDBJ databases">
        <authorList>
            <consortium name="Pathogen Informatics"/>
        </authorList>
    </citation>
    <scope>NUCLEOTIDE SEQUENCE [LARGE SCALE GENOMIC DNA]</scope>
</reference>
<accession>A0A3P6R8A9</accession>
<dbReference type="Proteomes" id="UP000271889">
    <property type="component" value="Unassembled WGS sequence"/>
</dbReference>
<dbReference type="AlphaFoldDB" id="A0A3P6R8A9"/>
<sequence length="878" mass="89967">MVLVVTSLGSNFSVEGDDIVGELVLDVVLLPPMDNLKELISFFSVDDSIVVGLFVSSGTTTSTTIAVSVVVLVLIRCSTVLNPEVSSTPSVTPGNSSGISGFSVVLARSKVFGNKNVVESADGDVVADEGDGVIVLGISDLSGVRVMDDAVVAEPDEVATGTLDDLLVSSGVDGVEPIVFAVVSVGCDVVMIVSPEPSVSEVIASWVESVVAPSLSSVRVIFTPIASVLGETVASIPDVLPIFPPVVASDGGLLESSTLLRMEVTSGVRVLVVLMPAVDTPDKADVVRFSEVKVPETALSGDGLMLPITEDVTLVRFWLLTVPAERVTSGKGVLDLSFALVSAVLLIPSSPGIALLVEVTSAVDRVEPLAGPVVVLSVALTVVEVALPVTEVVLIAVEELVVPVAEVVEVLLEPAEVTSVLLSKLPELIVDRGGTRNSGEDVPVLICANILVLLAVSVTPVAVLLVISLNPALEVTVLELVSFAVSGVRSDVVEVVVSVPPDGVLLISSLPPVRAVIVLEPITSVPSEVCSNVVDPEVPVIPGGVLLASSLPTLPELTVAFENGLVVSVPSEVCANLLDPMVSVTPDGVVLVFSLRPVSGVSVAFERGPATSARSRVDGRVEPAGTVTPDGVLVVFSLTPVLEPTVVREEGPVTPVPSKVVPVTSPSEVGMMVVRFNEIGLIVVVLAELPVVEVDAISEEVVLMELVPNSPGDTEVIRVASALPVLGLVTPVGKVLVAPIPDVDFELEPCAPSVLGVIVTSDAGTTVLCSPVVVAVCSSGPGVLVGSTLMPEVLVDDAVSGVVSDLPPTVELSIELTVVRMVPEDDDIVVLIPSTLELSDGIAVLVTDDTLNDDVGCGDKVVPVLDGSPSVVDSVSAG</sequence>
<organism evidence="1 2">
    <name type="scientific">Cylicostephanus goldi</name>
    <name type="common">Nematode worm</name>
    <dbReference type="NCBI Taxonomy" id="71465"/>
    <lineage>
        <taxon>Eukaryota</taxon>
        <taxon>Metazoa</taxon>
        <taxon>Ecdysozoa</taxon>
        <taxon>Nematoda</taxon>
        <taxon>Chromadorea</taxon>
        <taxon>Rhabditida</taxon>
        <taxon>Rhabditina</taxon>
        <taxon>Rhabditomorpha</taxon>
        <taxon>Strongyloidea</taxon>
        <taxon>Strongylidae</taxon>
        <taxon>Cylicostephanus</taxon>
    </lineage>
</organism>
<dbReference type="EMBL" id="UYRV01000004">
    <property type="protein sequence ID" value="VDK40181.1"/>
    <property type="molecule type" value="Genomic_DNA"/>
</dbReference>
<keyword evidence="2" id="KW-1185">Reference proteome</keyword>